<feature type="region of interest" description="Disordered" evidence="2">
    <location>
        <begin position="82"/>
        <end position="136"/>
    </location>
</feature>
<evidence type="ECO:0000256" key="1">
    <source>
        <dbReference type="SAM" id="Coils"/>
    </source>
</evidence>
<protein>
    <submittedName>
        <fullName evidence="3">DUF2076 domain-containing protein</fullName>
    </submittedName>
</protein>
<feature type="compositionally biased region" description="Low complexity" evidence="2">
    <location>
        <begin position="82"/>
        <end position="95"/>
    </location>
</feature>
<organism evidence="3 4">
    <name type="scientific">Rhizobium alvei</name>
    <dbReference type="NCBI Taxonomy" id="1132659"/>
    <lineage>
        <taxon>Bacteria</taxon>
        <taxon>Pseudomonadati</taxon>
        <taxon>Pseudomonadota</taxon>
        <taxon>Alphaproteobacteria</taxon>
        <taxon>Hyphomicrobiales</taxon>
        <taxon>Rhizobiaceae</taxon>
        <taxon>Rhizobium/Agrobacterium group</taxon>
        <taxon>Rhizobium</taxon>
    </lineage>
</organism>
<accession>A0ABT8YIV6</accession>
<gene>
    <name evidence="3" type="ORF">Q4481_06675</name>
</gene>
<proteinExistence type="predicted"/>
<dbReference type="RefSeq" id="WP_304375550.1">
    <property type="nucleotide sequence ID" value="NZ_JAUOZU010000006.1"/>
</dbReference>
<name>A0ABT8YIV6_9HYPH</name>
<dbReference type="EMBL" id="JAUOZU010000006">
    <property type="protein sequence ID" value="MDO6963634.1"/>
    <property type="molecule type" value="Genomic_DNA"/>
</dbReference>
<evidence type="ECO:0000313" key="4">
    <source>
        <dbReference type="Proteomes" id="UP001174932"/>
    </source>
</evidence>
<feature type="compositionally biased region" description="Pro residues" evidence="2">
    <location>
        <begin position="96"/>
        <end position="107"/>
    </location>
</feature>
<comment type="caution">
    <text evidence="3">The sequence shown here is derived from an EMBL/GenBank/DDBJ whole genome shotgun (WGS) entry which is preliminary data.</text>
</comment>
<keyword evidence="4" id="KW-1185">Reference proteome</keyword>
<reference evidence="3" key="1">
    <citation type="journal article" date="2015" name="Int. J. Syst. Evol. Microbiol.">
        <title>Rhizobium alvei sp. nov., isolated from a freshwater river.</title>
        <authorList>
            <person name="Sheu S.Y."/>
            <person name="Huang H.W."/>
            <person name="Young C.C."/>
            <person name="Chen W.M."/>
        </authorList>
    </citation>
    <scope>NUCLEOTIDE SEQUENCE</scope>
    <source>
        <strain evidence="3">TNR-22</strain>
    </source>
</reference>
<keyword evidence="1" id="KW-0175">Coiled coil</keyword>
<dbReference type="InterPro" id="IPR018648">
    <property type="entry name" value="DUF2076"/>
</dbReference>
<dbReference type="Pfam" id="PF09849">
    <property type="entry name" value="DUF2076"/>
    <property type="match status" value="1"/>
</dbReference>
<feature type="compositionally biased region" description="Low complexity" evidence="2">
    <location>
        <begin position="108"/>
        <end position="130"/>
    </location>
</feature>
<feature type="region of interest" description="Disordered" evidence="2">
    <location>
        <begin position="167"/>
        <end position="195"/>
    </location>
</feature>
<feature type="compositionally biased region" description="Acidic residues" evidence="2">
    <location>
        <begin position="172"/>
        <end position="195"/>
    </location>
</feature>
<evidence type="ECO:0000256" key="2">
    <source>
        <dbReference type="SAM" id="MobiDB-lite"/>
    </source>
</evidence>
<reference evidence="3" key="2">
    <citation type="submission" date="2023-07" db="EMBL/GenBank/DDBJ databases">
        <authorList>
            <person name="Shen H."/>
        </authorList>
    </citation>
    <scope>NUCLEOTIDE SEQUENCE</scope>
    <source>
        <strain evidence="3">TNR-22</strain>
    </source>
</reference>
<feature type="coiled-coil region" evidence="1">
    <location>
        <begin position="52"/>
        <end position="79"/>
    </location>
</feature>
<dbReference type="Proteomes" id="UP001174932">
    <property type="component" value="Unassembled WGS sequence"/>
</dbReference>
<evidence type="ECO:0000313" key="3">
    <source>
        <dbReference type="EMBL" id="MDO6963634.1"/>
    </source>
</evidence>
<sequence>MDYSDRQAIDALFGKLADAERQTGPRDAEAETYIRDRIASQPAAPYLMAQTVVIQEQALNAAQQRIEELEYELSTRQSSSGGFFASLFGNSSQPRSAPPRMPPPPQAPGMASPQANPGPWGRSPVGSPQPQGGGFLAGAAQTAMGVAGGVLLGNAIAGMFGADTAHAAENKNEDEDKDQQDDGADDGGDDSFFDL</sequence>